<dbReference type="Proteomes" id="UP001354931">
    <property type="component" value="Unassembled WGS sequence"/>
</dbReference>
<dbReference type="PROSITE" id="PS51737">
    <property type="entry name" value="RECOMBINASE_DNA_BIND"/>
    <property type="match status" value="1"/>
</dbReference>
<dbReference type="Pfam" id="PF00239">
    <property type="entry name" value="Resolvase"/>
    <property type="match status" value="1"/>
</dbReference>
<evidence type="ECO:0000256" key="1">
    <source>
        <dbReference type="SAM" id="MobiDB-lite"/>
    </source>
</evidence>
<evidence type="ECO:0000313" key="4">
    <source>
        <dbReference type="EMBL" id="MEB8341800.1"/>
    </source>
</evidence>
<dbReference type="PANTHER" id="PTHR30461:SF23">
    <property type="entry name" value="DNA RECOMBINASE-RELATED"/>
    <property type="match status" value="1"/>
</dbReference>
<comment type="caution">
    <text evidence="4">The sequence shown here is derived from an EMBL/GenBank/DDBJ whole genome shotgun (WGS) entry which is preliminary data.</text>
</comment>
<reference evidence="4 5" key="1">
    <citation type="submission" date="2022-10" db="EMBL/GenBank/DDBJ databases">
        <authorList>
            <person name="Xie J."/>
            <person name="Shen N."/>
        </authorList>
    </citation>
    <scope>NUCLEOTIDE SEQUENCE [LARGE SCALE GENOMIC DNA]</scope>
    <source>
        <strain evidence="4 5">YIM65594</strain>
    </source>
</reference>
<evidence type="ECO:0000259" key="2">
    <source>
        <dbReference type="PROSITE" id="PS51736"/>
    </source>
</evidence>
<dbReference type="InterPro" id="IPR050639">
    <property type="entry name" value="SSR_resolvase"/>
</dbReference>
<feature type="domain" description="Resolvase/invertase-type recombinase catalytic" evidence="2">
    <location>
        <begin position="6"/>
        <end position="154"/>
    </location>
</feature>
<feature type="region of interest" description="Disordered" evidence="1">
    <location>
        <begin position="240"/>
        <end position="260"/>
    </location>
</feature>
<accession>A0ABU6FCN4</accession>
<proteinExistence type="predicted"/>
<dbReference type="InterPro" id="IPR038109">
    <property type="entry name" value="DNA_bind_recomb_sf"/>
</dbReference>
<dbReference type="EMBL" id="JAOZYC010000150">
    <property type="protein sequence ID" value="MEB8341800.1"/>
    <property type="molecule type" value="Genomic_DNA"/>
</dbReference>
<dbReference type="PROSITE" id="PS51736">
    <property type="entry name" value="RECOMBINASES_3"/>
    <property type="match status" value="1"/>
</dbReference>
<dbReference type="InterPro" id="IPR006119">
    <property type="entry name" value="Resolv_N"/>
</dbReference>
<name>A0ABU6FCN4_9ACTN</name>
<dbReference type="RefSeq" id="WP_326021127.1">
    <property type="nucleotide sequence ID" value="NZ_JAOZYC010000150.1"/>
</dbReference>
<protein>
    <submittedName>
        <fullName evidence="4">Recombinase family protein</fullName>
    </submittedName>
</protein>
<dbReference type="Gene3D" id="3.90.1750.20">
    <property type="entry name" value="Putative Large Serine Recombinase, Chain B, Domain 2"/>
    <property type="match status" value="1"/>
</dbReference>
<feature type="domain" description="Recombinase" evidence="3">
    <location>
        <begin position="183"/>
        <end position="309"/>
    </location>
</feature>
<dbReference type="CDD" id="cd00338">
    <property type="entry name" value="Ser_Recombinase"/>
    <property type="match status" value="1"/>
</dbReference>
<dbReference type="PANTHER" id="PTHR30461">
    <property type="entry name" value="DNA-INVERTASE FROM LAMBDOID PROPHAGE"/>
    <property type="match status" value="1"/>
</dbReference>
<dbReference type="Pfam" id="PF07508">
    <property type="entry name" value="Recombinase"/>
    <property type="match status" value="1"/>
</dbReference>
<dbReference type="InterPro" id="IPR036162">
    <property type="entry name" value="Resolvase-like_N_sf"/>
</dbReference>
<dbReference type="Gene3D" id="3.40.50.1390">
    <property type="entry name" value="Resolvase, N-terminal catalytic domain"/>
    <property type="match status" value="1"/>
</dbReference>
<sequence>MATQRRVVIYCRISDDREGRRWGVDRQERVCRERADQNGWDVVEVLVENDISAYSGKVRPKYQRLLTMLRAGEANAVIALSGKRLQRDWRDAFAFLDLAQERDIAVDTIKAGRYNLNTAEGRAQARRAAIDAQEESEEIGERVWDAKQDNLREGTYRGGPRPFGYEADGMTVRTLVCPSCPGADGFTADRECRACGAGAVNKEGSEAWYIEQAIDTVARGGSLRGVCRDWTEKGLLTPARRTRQADGTRGDPAGRPWGPTAMRKLLRRPRNAGLIDYKGEVVGRAAWPAIVSETAWRDCTEVLDNPSRRPKLRTGRRWLGTGLFECGRCDDGSTLYVTTSGGGSKGPQPTYRCDSCQKIGRNADSLEALVEGVAVKLLSREDAADLFLPRQDDESDRRELLGLADVLRAKLSGYAEDYDNDLITRQQMLEGTARVRARLAEVELQMAAGAGSSVLALLPLGTPDIAAAWKGFELDRKRSIINLIMTVRVHPAKRGRPKGYVPGSGIGYFDASTIEIVPKEQPATSLAT</sequence>
<dbReference type="SUPFAM" id="SSF53041">
    <property type="entry name" value="Resolvase-like"/>
    <property type="match status" value="1"/>
</dbReference>
<evidence type="ECO:0000259" key="3">
    <source>
        <dbReference type="PROSITE" id="PS51737"/>
    </source>
</evidence>
<gene>
    <name evidence="4" type="ORF">OKJ99_30330</name>
</gene>
<evidence type="ECO:0000313" key="5">
    <source>
        <dbReference type="Proteomes" id="UP001354931"/>
    </source>
</evidence>
<organism evidence="4 5">
    <name type="scientific">Streptomyces endophyticus</name>
    <dbReference type="NCBI Taxonomy" id="714166"/>
    <lineage>
        <taxon>Bacteria</taxon>
        <taxon>Bacillati</taxon>
        <taxon>Actinomycetota</taxon>
        <taxon>Actinomycetes</taxon>
        <taxon>Kitasatosporales</taxon>
        <taxon>Streptomycetaceae</taxon>
        <taxon>Streptomyces</taxon>
    </lineage>
</organism>
<dbReference type="InterPro" id="IPR011109">
    <property type="entry name" value="DNA_bind_recombinase_dom"/>
</dbReference>
<dbReference type="SMART" id="SM00857">
    <property type="entry name" value="Resolvase"/>
    <property type="match status" value="1"/>
</dbReference>
<keyword evidence="5" id="KW-1185">Reference proteome</keyword>